<organism evidence="2 3">
    <name type="scientific">Cohnella zeiphila</name>
    <dbReference type="NCBI Taxonomy" id="2761120"/>
    <lineage>
        <taxon>Bacteria</taxon>
        <taxon>Bacillati</taxon>
        <taxon>Bacillota</taxon>
        <taxon>Bacilli</taxon>
        <taxon>Bacillales</taxon>
        <taxon>Paenibacillaceae</taxon>
        <taxon>Cohnella</taxon>
    </lineage>
</organism>
<dbReference type="InterPro" id="IPR050706">
    <property type="entry name" value="Cyclic-di-GMP_PDE-like"/>
</dbReference>
<dbReference type="CDD" id="cd01948">
    <property type="entry name" value="EAL"/>
    <property type="match status" value="1"/>
</dbReference>
<dbReference type="Pfam" id="PF00563">
    <property type="entry name" value="EAL"/>
    <property type="match status" value="1"/>
</dbReference>
<name>A0A7X0SLQ3_9BACL</name>
<dbReference type="PANTHER" id="PTHR33121">
    <property type="entry name" value="CYCLIC DI-GMP PHOSPHODIESTERASE PDEF"/>
    <property type="match status" value="1"/>
</dbReference>
<proteinExistence type="predicted"/>
<dbReference type="EMBL" id="JACJVO010000009">
    <property type="protein sequence ID" value="MBB6731144.1"/>
    <property type="molecule type" value="Genomic_DNA"/>
</dbReference>
<dbReference type="SMART" id="SM00052">
    <property type="entry name" value="EAL"/>
    <property type="match status" value="1"/>
</dbReference>
<dbReference type="SUPFAM" id="SSF141868">
    <property type="entry name" value="EAL domain-like"/>
    <property type="match status" value="1"/>
</dbReference>
<dbReference type="RefSeq" id="WP_185128781.1">
    <property type="nucleotide sequence ID" value="NZ_JACJVO010000009.1"/>
</dbReference>
<sequence>MSVRKWIDHILFGAKLLRSNRSLKYFPPDFTVRRPLHTLLDRHSRRGDEIYLALFRLECPDSLLEVWPDLLPALREDIRRQLRLLASGQWEDDELIGMDQIAPQEFIVLVKGDPSDGEEWLPDALRRKFDQLRRGLELELSAGEANYRRLLRLTGTYVPMRSVPISNGGASADRLEEACRFALALATRQLTPQTLAARRQLDRILRECDISVLAQPIMDLRSGDIFGWEILTRGPAASVFHLPEELFRFASQSNQLCKLEFLIVKTALEEIAARQVREPVFLNVTAVTLGHPQFLDHVLECLKEHPSLRPAQIVFEITERHEVKDFVEMAEVLGRFRRHGFRFAVDDMGAGYSSLQWIGELSPELIKIDRSVIQYVDRIAVKMSLLRAIVTAAREMSCEVVAEGVEREEEADVLFRLNVGMGQGYYFARPNALPRETDREIYKMMKELIQHRRQAAS</sequence>
<feature type="domain" description="EAL" evidence="1">
    <location>
        <begin position="194"/>
        <end position="444"/>
    </location>
</feature>
<protein>
    <submittedName>
        <fullName evidence="2">EAL domain-containing protein</fullName>
    </submittedName>
</protein>
<evidence type="ECO:0000313" key="2">
    <source>
        <dbReference type="EMBL" id="MBB6731144.1"/>
    </source>
</evidence>
<reference evidence="2 3" key="1">
    <citation type="submission" date="2020-08" db="EMBL/GenBank/DDBJ databases">
        <title>Cohnella phylogeny.</title>
        <authorList>
            <person name="Dunlap C."/>
        </authorList>
    </citation>
    <scope>NUCLEOTIDE SEQUENCE [LARGE SCALE GENOMIC DNA]</scope>
    <source>
        <strain evidence="2 3">CBP 2801</strain>
    </source>
</reference>
<comment type="caution">
    <text evidence="2">The sequence shown here is derived from an EMBL/GenBank/DDBJ whole genome shotgun (WGS) entry which is preliminary data.</text>
</comment>
<keyword evidence="3" id="KW-1185">Reference proteome</keyword>
<evidence type="ECO:0000259" key="1">
    <source>
        <dbReference type="PROSITE" id="PS50883"/>
    </source>
</evidence>
<accession>A0A7X0SLQ3</accession>
<dbReference type="PANTHER" id="PTHR33121:SF76">
    <property type="entry name" value="SIGNALING PROTEIN"/>
    <property type="match status" value="1"/>
</dbReference>
<dbReference type="Proteomes" id="UP000564644">
    <property type="component" value="Unassembled WGS sequence"/>
</dbReference>
<dbReference type="AlphaFoldDB" id="A0A7X0SLQ3"/>
<evidence type="ECO:0000313" key="3">
    <source>
        <dbReference type="Proteomes" id="UP000564644"/>
    </source>
</evidence>
<dbReference type="Gene3D" id="3.20.20.450">
    <property type="entry name" value="EAL domain"/>
    <property type="match status" value="1"/>
</dbReference>
<dbReference type="PROSITE" id="PS50883">
    <property type="entry name" value="EAL"/>
    <property type="match status" value="1"/>
</dbReference>
<dbReference type="InterPro" id="IPR001633">
    <property type="entry name" value="EAL_dom"/>
</dbReference>
<dbReference type="InterPro" id="IPR035919">
    <property type="entry name" value="EAL_sf"/>
</dbReference>
<dbReference type="GO" id="GO:0071111">
    <property type="term" value="F:cyclic-guanylate-specific phosphodiesterase activity"/>
    <property type="evidence" value="ECO:0007669"/>
    <property type="project" value="InterPro"/>
</dbReference>
<gene>
    <name evidence="2" type="ORF">H7C18_09525</name>
</gene>